<dbReference type="Pfam" id="PF12867">
    <property type="entry name" value="DinB_2"/>
    <property type="match status" value="1"/>
</dbReference>
<gene>
    <name evidence="2" type="ORF">SAMN04487966_104208</name>
</gene>
<dbReference type="Gene3D" id="1.20.120.450">
    <property type="entry name" value="dinb family like domain"/>
    <property type="match status" value="1"/>
</dbReference>
<dbReference type="AlphaFoldDB" id="A0A1I7MKY7"/>
<dbReference type="InterPro" id="IPR034660">
    <property type="entry name" value="DinB/YfiT-like"/>
</dbReference>
<name>A0A1I7MKY7_9MICC</name>
<evidence type="ECO:0000313" key="2">
    <source>
        <dbReference type="EMBL" id="SFV22581.1"/>
    </source>
</evidence>
<organism evidence="2 3">
    <name type="scientific">Micrococcus terreus</name>
    <dbReference type="NCBI Taxonomy" id="574650"/>
    <lineage>
        <taxon>Bacteria</taxon>
        <taxon>Bacillati</taxon>
        <taxon>Actinomycetota</taxon>
        <taxon>Actinomycetes</taxon>
        <taxon>Micrococcales</taxon>
        <taxon>Micrococcaceae</taxon>
        <taxon>Micrococcus</taxon>
    </lineage>
</organism>
<proteinExistence type="predicted"/>
<accession>A0A1I7MKY7</accession>
<dbReference type="NCBIfam" id="NF047843">
    <property type="entry name" value="MST_Rv0443"/>
    <property type="match status" value="1"/>
</dbReference>
<keyword evidence="3" id="KW-1185">Reference proteome</keyword>
<feature type="domain" description="DinB-like" evidence="1">
    <location>
        <begin position="23"/>
        <end position="163"/>
    </location>
</feature>
<dbReference type="SUPFAM" id="SSF109854">
    <property type="entry name" value="DinB/YfiT-like putative metalloenzymes"/>
    <property type="match status" value="1"/>
</dbReference>
<sequence length="173" mass="19122">MDALDLLNDLAQRPLDALGYVQDRWDPRRLNAHPGGHPNSPAWLLWHAAREIDVQVAHLSGRDQVWTAQGFDERFGLEVDPDDLGYGHTPEQSRAVTVSEDAAGLQLLQDHLAAVVAHAQEYIGTLKETDLDEVIDRSWDPPVTRGVRLVSVFDDAAQHVGQVAYVMGMGRGD</sequence>
<dbReference type="OrthoDB" id="2363925at2"/>
<evidence type="ECO:0000259" key="1">
    <source>
        <dbReference type="Pfam" id="PF12867"/>
    </source>
</evidence>
<reference evidence="2 3" key="1">
    <citation type="submission" date="2016-10" db="EMBL/GenBank/DDBJ databases">
        <authorList>
            <person name="de Groot N.N."/>
        </authorList>
    </citation>
    <scope>NUCLEOTIDE SEQUENCE [LARGE SCALE GENOMIC DNA]</scope>
    <source>
        <strain evidence="2 3">CGMCC 1.7054</strain>
    </source>
</reference>
<dbReference type="STRING" id="574650.SAMN04487966_104208"/>
<dbReference type="RefSeq" id="WP_091696512.1">
    <property type="nucleotide sequence ID" value="NZ_FPCG01000004.1"/>
</dbReference>
<dbReference type="EMBL" id="FPCG01000004">
    <property type="protein sequence ID" value="SFV22581.1"/>
    <property type="molecule type" value="Genomic_DNA"/>
</dbReference>
<protein>
    <recommendedName>
        <fullName evidence="1">DinB-like domain-containing protein</fullName>
    </recommendedName>
</protein>
<evidence type="ECO:0000313" key="3">
    <source>
        <dbReference type="Proteomes" id="UP000198881"/>
    </source>
</evidence>
<dbReference type="Proteomes" id="UP000198881">
    <property type="component" value="Unassembled WGS sequence"/>
</dbReference>
<dbReference type="InterPro" id="IPR024775">
    <property type="entry name" value="DinB-like"/>
</dbReference>